<proteinExistence type="predicted"/>
<evidence type="ECO:0000313" key="2">
    <source>
        <dbReference type="Proteomes" id="UP000814140"/>
    </source>
</evidence>
<protein>
    <submittedName>
        <fullName evidence="1">Alpha/beta-hydrolase</fullName>
    </submittedName>
</protein>
<sequence>MTLSTTSATVHITPVVLKTLIKHYNRKLSKLGRGNKEDEAIDNVLYDEAFHIVKAFNELATKNTIESLQAFTNTHAPAPFGAAVIPIRIPLSSCNSAADLLVDWFGPEDLAKVVGGERWWQVRGIDGVDAEWITEKKYLSHDGKGGSSNEEKIKSMDKLEPVMLYVHGGGFFWGSINTHRHHIVRYARKFKGKAFAVSYRKAPQYPWPCPLHDVLAAYFYLTQPPPGAPHTAVDPKRLVFAGDSAGGNLCLSALTVLRDMGLPLPAGAVLISPWVDLTHSFESVMRDGSTDIIPPYGFVHRPSPAWPVDPLPQARARIIPTARDAPPEPGLADIVLQSFDRVGEDEGRDKDRQEQGREKGELLTPGDKSGVLMEAPIETGTFNARRPVDEDRKPGVEEDDDRLEPKPPKVRMKDPDAPPQEILAQIQQYAMNEQLTHPLVSPILQGSLGNLCPLFILAGDGEVLIDEIVYIAHRAAHPADYPVRKGIISEGRRQAENVNKFTTPTKVHLQVYDGMPHVLTVFGFTDCATHAYRAIAQFVRHVTIHPPEYVERNPFPEAHRHECQIHFKDVSKHELAEREKKAKALSRRSCSNLAQAEGVKGDEGGETPVNPVVDDATLQGMAPTSGEKPTSQGETSDNRLIPMIRERVDVAGRVRPMEREADIAALHVRPTDIGIMKEDPARRWVTGQELTDKKFARAAVKVMAHRRRLAAHAEKLLAEARSQGLMVERDAPEQQQGPGGGAAEKVGVSRGDSAVKKDGRSPEKMRWGPLDLENERPPPTAIAGRRDTPEALALLKRSIYFSAPATHKTIPKLKRSQRLRAAFDPDDQALKEPLPTAAEQQIEKPTAAVHGLSTWNSLVV</sequence>
<reference evidence="1" key="1">
    <citation type="submission" date="2021-03" db="EMBL/GenBank/DDBJ databases">
        <authorList>
            <consortium name="DOE Joint Genome Institute"/>
            <person name="Ahrendt S."/>
            <person name="Looney B.P."/>
            <person name="Miyauchi S."/>
            <person name="Morin E."/>
            <person name="Drula E."/>
            <person name="Courty P.E."/>
            <person name="Chicoki N."/>
            <person name="Fauchery L."/>
            <person name="Kohler A."/>
            <person name="Kuo A."/>
            <person name="Labutti K."/>
            <person name="Pangilinan J."/>
            <person name="Lipzen A."/>
            <person name="Riley R."/>
            <person name="Andreopoulos W."/>
            <person name="He G."/>
            <person name="Johnson J."/>
            <person name="Barry K.W."/>
            <person name="Grigoriev I.V."/>
            <person name="Nagy L."/>
            <person name="Hibbett D."/>
            <person name="Henrissat B."/>
            <person name="Matheny P.B."/>
            <person name="Labbe J."/>
            <person name="Martin F."/>
        </authorList>
    </citation>
    <scope>NUCLEOTIDE SEQUENCE</scope>
    <source>
        <strain evidence="1">HHB10654</strain>
    </source>
</reference>
<comment type="caution">
    <text evidence="1">The sequence shown here is derived from an EMBL/GenBank/DDBJ whole genome shotgun (WGS) entry which is preliminary data.</text>
</comment>
<name>A0ACB8TDC1_9AGAM</name>
<evidence type="ECO:0000313" key="1">
    <source>
        <dbReference type="EMBL" id="KAI0066158.1"/>
    </source>
</evidence>
<accession>A0ACB8TDC1</accession>
<dbReference type="Proteomes" id="UP000814140">
    <property type="component" value="Unassembled WGS sequence"/>
</dbReference>
<dbReference type="EMBL" id="MU277193">
    <property type="protein sequence ID" value="KAI0066158.1"/>
    <property type="molecule type" value="Genomic_DNA"/>
</dbReference>
<keyword evidence="2" id="KW-1185">Reference proteome</keyword>
<reference evidence="1" key="2">
    <citation type="journal article" date="2022" name="New Phytol.">
        <title>Evolutionary transition to the ectomycorrhizal habit in the genomes of a hyperdiverse lineage of mushroom-forming fungi.</title>
        <authorList>
            <person name="Looney B."/>
            <person name="Miyauchi S."/>
            <person name="Morin E."/>
            <person name="Drula E."/>
            <person name="Courty P.E."/>
            <person name="Kohler A."/>
            <person name="Kuo A."/>
            <person name="LaButti K."/>
            <person name="Pangilinan J."/>
            <person name="Lipzen A."/>
            <person name="Riley R."/>
            <person name="Andreopoulos W."/>
            <person name="He G."/>
            <person name="Johnson J."/>
            <person name="Nolan M."/>
            <person name="Tritt A."/>
            <person name="Barry K.W."/>
            <person name="Grigoriev I.V."/>
            <person name="Nagy L.G."/>
            <person name="Hibbett D."/>
            <person name="Henrissat B."/>
            <person name="Matheny P.B."/>
            <person name="Labbe J."/>
            <person name="Martin F.M."/>
        </authorList>
    </citation>
    <scope>NUCLEOTIDE SEQUENCE</scope>
    <source>
        <strain evidence="1">HHB10654</strain>
    </source>
</reference>
<gene>
    <name evidence="1" type="ORF">BV25DRAFT_1797095</name>
</gene>
<organism evidence="1 2">
    <name type="scientific">Artomyces pyxidatus</name>
    <dbReference type="NCBI Taxonomy" id="48021"/>
    <lineage>
        <taxon>Eukaryota</taxon>
        <taxon>Fungi</taxon>
        <taxon>Dikarya</taxon>
        <taxon>Basidiomycota</taxon>
        <taxon>Agaricomycotina</taxon>
        <taxon>Agaricomycetes</taxon>
        <taxon>Russulales</taxon>
        <taxon>Auriscalpiaceae</taxon>
        <taxon>Artomyces</taxon>
    </lineage>
</organism>